<dbReference type="Proteomes" id="UP000324222">
    <property type="component" value="Unassembled WGS sequence"/>
</dbReference>
<reference evidence="1 2" key="1">
    <citation type="submission" date="2019-05" db="EMBL/GenBank/DDBJ databases">
        <title>Another draft genome of Portunus trituberculatus and its Hox gene families provides insights of decapod evolution.</title>
        <authorList>
            <person name="Jeong J.-H."/>
            <person name="Song I."/>
            <person name="Kim S."/>
            <person name="Choi T."/>
            <person name="Kim D."/>
            <person name="Ryu S."/>
            <person name="Kim W."/>
        </authorList>
    </citation>
    <scope>NUCLEOTIDE SEQUENCE [LARGE SCALE GENOMIC DNA]</scope>
    <source>
        <tissue evidence="1">Muscle</tissue>
    </source>
</reference>
<evidence type="ECO:0000313" key="1">
    <source>
        <dbReference type="EMBL" id="MPC35792.1"/>
    </source>
</evidence>
<accession>A0A5B7ENK4</accession>
<organism evidence="1 2">
    <name type="scientific">Portunus trituberculatus</name>
    <name type="common">Swimming crab</name>
    <name type="synonym">Neptunus trituberculatus</name>
    <dbReference type="NCBI Taxonomy" id="210409"/>
    <lineage>
        <taxon>Eukaryota</taxon>
        <taxon>Metazoa</taxon>
        <taxon>Ecdysozoa</taxon>
        <taxon>Arthropoda</taxon>
        <taxon>Crustacea</taxon>
        <taxon>Multicrustacea</taxon>
        <taxon>Malacostraca</taxon>
        <taxon>Eumalacostraca</taxon>
        <taxon>Eucarida</taxon>
        <taxon>Decapoda</taxon>
        <taxon>Pleocyemata</taxon>
        <taxon>Brachyura</taxon>
        <taxon>Eubrachyura</taxon>
        <taxon>Portunoidea</taxon>
        <taxon>Portunidae</taxon>
        <taxon>Portuninae</taxon>
        <taxon>Portunus</taxon>
    </lineage>
</organism>
<dbReference type="EMBL" id="VSRR010003346">
    <property type="protein sequence ID" value="MPC35792.1"/>
    <property type="molecule type" value="Genomic_DNA"/>
</dbReference>
<proteinExistence type="predicted"/>
<name>A0A5B7ENK4_PORTR</name>
<evidence type="ECO:0000313" key="2">
    <source>
        <dbReference type="Proteomes" id="UP000324222"/>
    </source>
</evidence>
<comment type="caution">
    <text evidence="1">The sequence shown here is derived from an EMBL/GenBank/DDBJ whole genome shotgun (WGS) entry which is preliminary data.</text>
</comment>
<dbReference type="AlphaFoldDB" id="A0A5B7ENK4"/>
<sequence>MSRFSGAPDTIRKTWCTFSFSSATNIHAQQYPCRHFSRGEGTRETEGVFTAVKKERKHKQSVICVSVDIVGGESKRSGKCS</sequence>
<protein>
    <submittedName>
        <fullName evidence="1">Uncharacterized protein</fullName>
    </submittedName>
</protein>
<keyword evidence="2" id="KW-1185">Reference proteome</keyword>
<gene>
    <name evidence="1" type="ORF">E2C01_029228</name>
</gene>